<organism evidence="12 13">
    <name type="scientific">Pseudomonas nitroreducens</name>
    <dbReference type="NCBI Taxonomy" id="46680"/>
    <lineage>
        <taxon>Bacteria</taxon>
        <taxon>Pseudomonadati</taxon>
        <taxon>Pseudomonadota</taxon>
        <taxon>Gammaproteobacteria</taxon>
        <taxon>Pseudomonadales</taxon>
        <taxon>Pseudomonadaceae</taxon>
        <taxon>Pseudomonas</taxon>
    </lineage>
</organism>
<dbReference type="Pfam" id="PF12019">
    <property type="entry name" value="GspH"/>
    <property type="match status" value="1"/>
</dbReference>
<gene>
    <name evidence="12" type="ORF">HNP46_004037</name>
</gene>
<dbReference type="GO" id="GO:0005886">
    <property type="term" value="C:plasma membrane"/>
    <property type="evidence" value="ECO:0007669"/>
    <property type="project" value="UniProtKB-SubCell"/>
</dbReference>
<dbReference type="SUPFAM" id="SSF54523">
    <property type="entry name" value="Pili subunits"/>
    <property type="match status" value="1"/>
</dbReference>
<accession>A0A7W7KLT6</accession>
<evidence type="ECO:0000256" key="1">
    <source>
        <dbReference type="ARBA" id="ARBA00004377"/>
    </source>
</evidence>
<keyword evidence="7" id="KW-1133">Transmembrane helix</keyword>
<name>A0A7W7KLT6_PSENT</name>
<dbReference type="Pfam" id="PF07963">
    <property type="entry name" value="N_methyl"/>
    <property type="match status" value="1"/>
</dbReference>
<keyword evidence="5" id="KW-0997">Cell inner membrane</keyword>
<comment type="caution">
    <text evidence="12">The sequence shown here is derived from an EMBL/GenBank/DDBJ whole genome shotgun (WGS) entry which is preliminary data.</text>
</comment>
<dbReference type="Proteomes" id="UP000566995">
    <property type="component" value="Unassembled WGS sequence"/>
</dbReference>
<dbReference type="InterPro" id="IPR022346">
    <property type="entry name" value="T2SS_GspH"/>
</dbReference>
<dbReference type="GO" id="GO:0015627">
    <property type="term" value="C:type II protein secretion system complex"/>
    <property type="evidence" value="ECO:0007669"/>
    <property type="project" value="InterPro"/>
</dbReference>
<keyword evidence="4" id="KW-0488">Methylation</keyword>
<dbReference type="RefSeq" id="WP_184592336.1">
    <property type="nucleotide sequence ID" value="NZ_JACHLI010000017.1"/>
</dbReference>
<dbReference type="NCBIfam" id="TIGR02532">
    <property type="entry name" value="IV_pilin_GFxxxE"/>
    <property type="match status" value="1"/>
</dbReference>
<comment type="subcellular location">
    <subcellularLocation>
        <location evidence="1">Cell inner membrane</location>
        <topology evidence="1">Single-pass membrane protein</topology>
    </subcellularLocation>
</comment>
<feature type="domain" description="General secretion pathway GspH" evidence="11">
    <location>
        <begin position="42"/>
        <end position="155"/>
    </location>
</feature>
<dbReference type="InterPro" id="IPR012902">
    <property type="entry name" value="N_methyl_site"/>
</dbReference>
<keyword evidence="8" id="KW-0472">Membrane</keyword>
<evidence type="ECO:0000259" key="11">
    <source>
        <dbReference type="Pfam" id="PF12019"/>
    </source>
</evidence>
<evidence type="ECO:0000256" key="6">
    <source>
        <dbReference type="ARBA" id="ARBA00022692"/>
    </source>
</evidence>
<protein>
    <recommendedName>
        <fullName evidence="2">Type II secretion system protein H</fullName>
    </recommendedName>
    <alternativeName>
        <fullName evidence="10">General secretion pathway protein H</fullName>
    </alternativeName>
</protein>
<evidence type="ECO:0000256" key="7">
    <source>
        <dbReference type="ARBA" id="ARBA00022989"/>
    </source>
</evidence>
<evidence type="ECO:0000256" key="5">
    <source>
        <dbReference type="ARBA" id="ARBA00022519"/>
    </source>
</evidence>
<evidence type="ECO:0000256" key="3">
    <source>
        <dbReference type="ARBA" id="ARBA00022475"/>
    </source>
</evidence>
<evidence type="ECO:0000256" key="10">
    <source>
        <dbReference type="ARBA" id="ARBA00030775"/>
    </source>
</evidence>
<dbReference type="AlphaFoldDB" id="A0A7W7KLT6"/>
<dbReference type="InterPro" id="IPR045584">
    <property type="entry name" value="Pilin-like"/>
</dbReference>
<reference evidence="12 13" key="1">
    <citation type="submission" date="2020-08" db="EMBL/GenBank/DDBJ databases">
        <title>Functional genomics of gut bacteria from endangered species of beetles.</title>
        <authorList>
            <person name="Carlos-Shanley C."/>
        </authorList>
    </citation>
    <scope>NUCLEOTIDE SEQUENCE [LARGE SCALE GENOMIC DNA]</scope>
    <source>
        <strain evidence="12 13">S00179</strain>
    </source>
</reference>
<keyword evidence="6" id="KW-0812">Transmembrane</keyword>
<evidence type="ECO:0000256" key="9">
    <source>
        <dbReference type="ARBA" id="ARBA00025772"/>
    </source>
</evidence>
<dbReference type="EMBL" id="JACHLI010000017">
    <property type="protein sequence ID" value="MBB4865157.1"/>
    <property type="molecule type" value="Genomic_DNA"/>
</dbReference>
<sequence>MSRNRGVTLVELLFALAILAIAVAIATPSLGELLNNHRASTATQDLRSALDFARESAVHSGQSTSIAPLDGDWNSGWEVYPDPDNRGQRQPQNAPLIAHGPLGIRRIQTDTLSRRYIHFTPRGNSIQPNGALHAGTLTLCGDGSRSFRIILNKVGRIRTESGTTDALCPR</sequence>
<proteinExistence type="inferred from homology"/>
<evidence type="ECO:0000256" key="8">
    <source>
        <dbReference type="ARBA" id="ARBA00023136"/>
    </source>
</evidence>
<evidence type="ECO:0000256" key="2">
    <source>
        <dbReference type="ARBA" id="ARBA00021549"/>
    </source>
</evidence>
<evidence type="ECO:0000313" key="12">
    <source>
        <dbReference type="EMBL" id="MBB4865157.1"/>
    </source>
</evidence>
<evidence type="ECO:0000313" key="13">
    <source>
        <dbReference type="Proteomes" id="UP000566995"/>
    </source>
</evidence>
<dbReference type="PROSITE" id="PS00409">
    <property type="entry name" value="PROKAR_NTER_METHYL"/>
    <property type="match status" value="1"/>
</dbReference>
<keyword evidence="3" id="KW-1003">Cell membrane</keyword>
<comment type="similarity">
    <text evidence="9">Belongs to the GSP H family.</text>
</comment>
<dbReference type="GO" id="GO:0015628">
    <property type="term" value="P:protein secretion by the type II secretion system"/>
    <property type="evidence" value="ECO:0007669"/>
    <property type="project" value="InterPro"/>
</dbReference>
<dbReference type="Gene3D" id="3.55.40.10">
    <property type="entry name" value="minor pseudopilin epsh domain"/>
    <property type="match status" value="1"/>
</dbReference>
<evidence type="ECO:0000256" key="4">
    <source>
        <dbReference type="ARBA" id="ARBA00022481"/>
    </source>
</evidence>